<sequence>MDSTTTQRAWELALANQAVIHGALKKANIWRNRPDYEDLAQEGQLVYVTCYHRFCQEHETFSERAFNCYAYQAIIWHLRNILRRDMWLSDHTQASLDATVPPESDHLAYNFPESLIALSIRLGQIQELLSQRQKAVLVRHMWQGEPLSQLAVDLDCPARTLRYDRNKILRLLR</sequence>
<keyword evidence="2" id="KW-1185">Reference proteome</keyword>
<dbReference type="PATRIC" id="fig|1423734.3.peg.1901"/>
<evidence type="ECO:0008006" key="3">
    <source>
        <dbReference type="Google" id="ProtNLM"/>
    </source>
</evidence>
<evidence type="ECO:0000313" key="2">
    <source>
        <dbReference type="Proteomes" id="UP000051236"/>
    </source>
</evidence>
<name>A0A0R1Y5U1_9LACO</name>
<proteinExistence type="predicted"/>
<accession>A0A0R1Y5U1</accession>
<dbReference type="RefSeq" id="WP_057002476.1">
    <property type="nucleotide sequence ID" value="NZ_AZGA01000018.1"/>
</dbReference>
<gene>
    <name evidence="1" type="ORF">FC83_GL001878</name>
</gene>
<comment type="caution">
    <text evidence="1">The sequence shown here is derived from an EMBL/GenBank/DDBJ whole genome shotgun (WGS) entry which is preliminary data.</text>
</comment>
<dbReference type="Proteomes" id="UP000051236">
    <property type="component" value="Unassembled WGS sequence"/>
</dbReference>
<evidence type="ECO:0000313" key="1">
    <source>
        <dbReference type="EMBL" id="KRM35030.1"/>
    </source>
</evidence>
<dbReference type="EMBL" id="AZGA01000018">
    <property type="protein sequence ID" value="KRM35030.1"/>
    <property type="molecule type" value="Genomic_DNA"/>
</dbReference>
<reference evidence="1 2" key="1">
    <citation type="journal article" date="2015" name="Genome Announc.">
        <title>Expanding the biotechnology potential of lactobacilli through comparative genomics of 213 strains and associated genera.</title>
        <authorList>
            <person name="Sun Z."/>
            <person name="Harris H.M."/>
            <person name="McCann A."/>
            <person name="Guo C."/>
            <person name="Argimon S."/>
            <person name="Zhang W."/>
            <person name="Yang X."/>
            <person name="Jeffery I.B."/>
            <person name="Cooney J.C."/>
            <person name="Kagawa T.F."/>
            <person name="Liu W."/>
            <person name="Song Y."/>
            <person name="Salvetti E."/>
            <person name="Wrobel A."/>
            <person name="Rasinkangas P."/>
            <person name="Parkhill J."/>
            <person name="Rea M.C."/>
            <person name="O'Sullivan O."/>
            <person name="Ritari J."/>
            <person name="Douillard F.P."/>
            <person name="Paul Ross R."/>
            <person name="Yang R."/>
            <person name="Briner A.E."/>
            <person name="Felis G.E."/>
            <person name="de Vos W.M."/>
            <person name="Barrangou R."/>
            <person name="Klaenhammer T.R."/>
            <person name="Caufield P.W."/>
            <person name="Cui Y."/>
            <person name="Zhang H."/>
            <person name="O'Toole P.W."/>
        </authorList>
    </citation>
    <scope>NUCLEOTIDE SEQUENCE [LARGE SCALE GENOMIC DNA]</scope>
    <source>
        <strain evidence="1 2">DSM 18527</strain>
    </source>
</reference>
<dbReference type="STRING" id="1423734.FC83_GL001878"/>
<dbReference type="eggNOG" id="ENOG5030AS6">
    <property type="taxonomic scope" value="Bacteria"/>
</dbReference>
<organism evidence="1 2">
    <name type="scientific">Agrilactobacillus composti DSM 18527 = JCM 14202</name>
    <dbReference type="NCBI Taxonomy" id="1423734"/>
    <lineage>
        <taxon>Bacteria</taxon>
        <taxon>Bacillati</taxon>
        <taxon>Bacillota</taxon>
        <taxon>Bacilli</taxon>
        <taxon>Lactobacillales</taxon>
        <taxon>Lactobacillaceae</taxon>
        <taxon>Agrilactobacillus</taxon>
    </lineage>
</organism>
<dbReference type="AlphaFoldDB" id="A0A0R1Y5U1"/>
<protein>
    <recommendedName>
        <fullName evidence="3">Sigma-70 family RNA polymerase sigma factor</fullName>
    </recommendedName>
</protein>